<dbReference type="SUPFAM" id="SSF55961">
    <property type="entry name" value="Bet v1-like"/>
    <property type="match status" value="1"/>
</dbReference>
<dbReference type="PANTHER" id="PTHR10658">
    <property type="entry name" value="PHOSPHATIDYLINOSITOL TRANSFER PROTEIN"/>
    <property type="match status" value="1"/>
</dbReference>
<evidence type="ECO:0000313" key="2">
    <source>
        <dbReference type="EMBL" id="KAK5971123.1"/>
    </source>
</evidence>
<dbReference type="InterPro" id="IPR023393">
    <property type="entry name" value="START-like_dom_sf"/>
</dbReference>
<dbReference type="InterPro" id="IPR001666">
    <property type="entry name" value="PI_transfer"/>
</dbReference>
<feature type="domain" description="Phosphatidylinositol transfer protein N-terminal" evidence="1">
    <location>
        <begin position="41"/>
        <end position="99"/>
    </location>
</feature>
<dbReference type="AlphaFoldDB" id="A0AAN8FVM2"/>
<dbReference type="EMBL" id="WIXE01018201">
    <property type="protein sequence ID" value="KAK5971123.1"/>
    <property type="molecule type" value="Genomic_DNA"/>
</dbReference>
<sequence length="99" mass="11908">MSLKAYENIELNITVVCFLRTVWCGLQFLSFHFQFLKQYEFFDDTTIKEGKTLSGIYTYKIYRVKSKMPWILQKLLPDEAFEIHEESWNAYPYCKTILT</sequence>
<dbReference type="Pfam" id="PF02121">
    <property type="entry name" value="IP_trans"/>
    <property type="match status" value="1"/>
</dbReference>
<evidence type="ECO:0000313" key="3">
    <source>
        <dbReference type="Proteomes" id="UP001331761"/>
    </source>
</evidence>
<dbReference type="GO" id="GO:0008525">
    <property type="term" value="F:phosphatidylcholine transporter activity"/>
    <property type="evidence" value="ECO:0007669"/>
    <property type="project" value="TreeGrafter"/>
</dbReference>
<proteinExistence type="predicted"/>
<dbReference type="GO" id="GO:0035091">
    <property type="term" value="F:phosphatidylinositol binding"/>
    <property type="evidence" value="ECO:0007669"/>
    <property type="project" value="TreeGrafter"/>
</dbReference>
<comment type="caution">
    <text evidence="2">The sequence shown here is derived from an EMBL/GenBank/DDBJ whole genome shotgun (WGS) entry which is preliminary data.</text>
</comment>
<dbReference type="PANTHER" id="PTHR10658:SF35">
    <property type="entry name" value="PHOSPHATIDYLINOSITOL TRANSFER PROTEIN"/>
    <property type="match status" value="1"/>
</dbReference>
<dbReference type="InterPro" id="IPR055261">
    <property type="entry name" value="PI_transfer_N"/>
</dbReference>
<organism evidence="2 3">
    <name type="scientific">Trichostrongylus colubriformis</name>
    <name type="common">Black scour worm</name>
    <dbReference type="NCBI Taxonomy" id="6319"/>
    <lineage>
        <taxon>Eukaryota</taxon>
        <taxon>Metazoa</taxon>
        <taxon>Ecdysozoa</taxon>
        <taxon>Nematoda</taxon>
        <taxon>Chromadorea</taxon>
        <taxon>Rhabditida</taxon>
        <taxon>Rhabditina</taxon>
        <taxon>Rhabditomorpha</taxon>
        <taxon>Strongyloidea</taxon>
        <taxon>Trichostrongylidae</taxon>
        <taxon>Trichostrongylus</taxon>
    </lineage>
</organism>
<reference evidence="2 3" key="1">
    <citation type="submission" date="2019-10" db="EMBL/GenBank/DDBJ databases">
        <title>Assembly and Annotation for the nematode Trichostrongylus colubriformis.</title>
        <authorList>
            <person name="Martin J."/>
        </authorList>
    </citation>
    <scope>NUCLEOTIDE SEQUENCE [LARGE SCALE GENOMIC DNA]</scope>
    <source>
        <strain evidence="2">G859</strain>
        <tissue evidence="2">Whole worm</tissue>
    </source>
</reference>
<dbReference type="GO" id="GO:0008526">
    <property type="term" value="F:phosphatidylinositol transfer activity"/>
    <property type="evidence" value="ECO:0007669"/>
    <property type="project" value="TreeGrafter"/>
</dbReference>
<name>A0AAN8FVM2_TRICO</name>
<evidence type="ECO:0000259" key="1">
    <source>
        <dbReference type="Pfam" id="PF02121"/>
    </source>
</evidence>
<dbReference type="GO" id="GO:0005737">
    <property type="term" value="C:cytoplasm"/>
    <property type="evidence" value="ECO:0007669"/>
    <property type="project" value="TreeGrafter"/>
</dbReference>
<dbReference type="Proteomes" id="UP001331761">
    <property type="component" value="Unassembled WGS sequence"/>
</dbReference>
<protein>
    <recommendedName>
        <fullName evidence="1">Phosphatidylinositol transfer protein N-terminal domain-containing protein</fullName>
    </recommendedName>
</protein>
<feature type="non-terminal residue" evidence="2">
    <location>
        <position position="99"/>
    </location>
</feature>
<dbReference type="Gene3D" id="3.30.530.20">
    <property type="match status" value="1"/>
</dbReference>
<keyword evidence="3" id="KW-1185">Reference proteome</keyword>
<accession>A0AAN8FVM2</accession>
<dbReference type="GO" id="GO:0031210">
    <property type="term" value="F:phosphatidylcholine binding"/>
    <property type="evidence" value="ECO:0007669"/>
    <property type="project" value="TreeGrafter"/>
</dbReference>
<gene>
    <name evidence="2" type="ORF">GCK32_006740</name>
</gene>